<dbReference type="SMART" id="SM00339">
    <property type="entry name" value="FH"/>
    <property type="match status" value="1"/>
</dbReference>
<protein>
    <recommendedName>
        <fullName evidence="7">Fork-head domain-containing protein</fullName>
    </recommendedName>
</protein>
<dbReference type="Pfam" id="PF00250">
    <property type="entry name" value="Forkhead"/>
    <property type="match status" value="1"/>
</dbReference>
<feature type="DNA-binding region" description="Fork-head" evidence="5">
    <location>
        <begin position="269"/>
        <end position="381"/>
    </location>
</feature>
<dbReference type="GO" id="GO:0005634">
    <property type="term" value="C:nucleus"/>
    <property type="evidence" value="ECO:0007669"/>
    <property type="project" value="UniProtKB-SubCell"/>
</dbReference>
<dbReference type="PROSITE" id="PS00658">
    <property type="entry name" value="FORK_HEAD_2"/>
    <property type="match status" value="1"/>
</dbReference>
<feature type="compositionally biased region" description="Polar residues" evidence="6">
    <location>
        <begin position="71"/>
        <end position="88"/>
    </location>
</feature>
<dbReference type="InterPro" id="IPR001766">
    <property type="entry name" value="Fork_head_dom"/>
</dbReference>
<evidence type="ECO:0000256" key="3">
    <source>
        <dbReference type="ARBA" id="ARBA00023163"/>
    </source>
</evidence>
<dbReference type="EMBL" id="JAANBB010000041">
    <property type="protein sequence ID" value="KAF7553758.1"/>
    <property type="molecule type" value="Genomic_DNA"/>
</dbReference>
<feature type="region of interest" description="Disordered" evidence="6">
    <location>
        <begin position="1"/>
        <end position="26"/>
    </location>
</feature>
<evidence type="ECO:0000256" key="1">
    <source>
        <dbReference type="ARBA" id="ARBA00023015"/>
    </source>
</evidence>
<comment type="caution">
    <text evidence="8">The sequence shown here is derived from an EMBL/GenBank/DDBJ whole genome shotgun (WGS) entry which is preliminary data.</text>
</comment>
<feature type="domain" description="Fork-head" evidence="7">
    <location>
        <begin position="269"/>
        <end position="381"/>
    </location>
</feature>
<dbReference type="AlphaFoldDB" id="A0A9P5HES1"/>
<reference evidence="8" key="1">
    <citation type="submission" date="2020-03" db="EMBL/GenBank/DDBJ databases">
        <title>Draft Genome Sequence of Cylindrodendrum hubeiense.</title>
        <authorList>
            <person name="Buettner E."/>
            <person name="Kellner H."/>
        </authorList>
    </citation>
    <scope>NUCLEOTIDE SEQUENCE</scope>
    <source>
        <strain evidence="8">IHI 201604</strain>
    </source>
</reference>
<dbReference type="GO" id="GO:0000978">
    <property type="term" value="F:RNA polymerase II cis-regulatory region sequence-specific DNA binding"/>
    <property type="evidence" value="ECO:0007669"/>
    <property type="project" value="TreeGrafter"/>
</dbReference>
<feature type="compositionally biased region" description="Polar residues" evidence="6">
    <location>
        <begin position="43"/>
        <end position="60"/>
    </location>
</feature>
<comment type="subcellular location">
    <subcellularLocation>
        <location evidence="5">Nucleus</location>
    </subcellularLocation>
</comment>
<evidence type="ECO:0000313" key="9">
    <source>
        <dbReference type="Proteomes" id="UP000722485"/>
    </source>
</evidence>
<sequence length="592" mass="63235">MDPPFSQGEQPSRYTSGLAPGAGQQSCCVSELASMDAYYTPSPAAQHQSPHLSETGSLPPTSALYEAHQYPRSTHSPGGYTSMTSNPQYFPRNHHQSWPSPPPGPEEFDEYPYNGSPTCGSSDTGYNPSPVSPSSWPSPHHPFQPPLDQFAPQHQQDSFQNIQICTPTSTDSFPVRGPHVPTPYTGSFRGCLDGDVDGLPRVNSPGTTQDFSAAALSCTSSPGELPAGNSIYMPATNQDDAPLGRPQSLASPDGNRAAEEVSEPAAGCKGDEPYAKLIYRAFKSRPDHAMTLQEIYSWFRDNTDRTKCQGKGWQNSIRHNLSMNAAFTKREPKKASQAPIVVGELASLPASHDSKRSTEWVLADWAIKDGVQSTTRYRKGNSTRSRGNGKAGRSSQHGFQETGNQISTKAVSGRKGGCAASRAKMRSRQTGDQTLMPSTAAAAPAQLPLPIGPPMRPAMLPAMYQYGGDDMLHPPLDATPQMVIKQEPVYSPLTPETTAPDSFPLMLPEPSQAHHGVSANPGAAYALASGSQGPMYTAPSPCEFPFGFNDISGMYQGDYSPVNGQHVVGGTNGGLFGPVNGDTSYGWSNDAP</sequence>
<dbReference type="GO" id="GO:0000981">
    <property type="term" value="F:DNA-binding transcription factor activity, RNA polymerase II-specific"/>
    <property type="evidence" value="ECO:0007669"/>
    <property type="project" value="TreeGrafter"/>
</dbReference>
<organism evidence="8 9">
    <name type="scientific">Cylindrodendrum hubeiense</name>
    <dbReference type="NCBI Taxonomy" id="595255"/>
    <lineage>
        <taxon>Eukaryota</taxon>
        <taxon>Fungi</taxon>
        <taxon>Dikarya</taxon>
        <taxon>Ascomycota</taxon>
        <taxon>Pezizomycotina</taxon>
        <taxon>Sordariomycetes</taxon>
        <taxon>Hypocreomycetidae</taxon>
        <taxon>Hypocreales</taxon>
        <taxon>Nectriaceae</taxon>
        <taxon>Cylindrodendrum</taxon>
    </lineage>
</organism>
<feature type="compositionally biased region" description="Polar residues" evidence="6">
    <location>
        <begin position="115"/>
        <end position="127"/>
    </location>
</feature>
<dbReference type="PROSITE" id="PS50039">
    <property type="entry name" value="FORK_HEAD_3"/>
    <property type="match status" value="1"/>
</dbReference>
<keyword evidence="1" id="KW-0805">Transcription regulation</keyword>
<dbReference type="PANTHER" id="PTHR46078">
    <property type="entry name" value="FORKHEAD BOX PROTEIN J2 FAMILY MEMBER"/>
    <property type="match status" value="1"/>
</dbReference>
<evidence type="ECO:0000259" key="7">
    <source>
        <dbReference type="PROSITE" id="PS50039"/>
    </source>
</evidence>
<dbReference type="PANTHER" id="PTHR46078:SF2">
    <property type="entry name" value="FORK-HEAD DOMAIN-CONTAINING PROTEIN"/>
    <property type="match status" value="1"/>
</dbReference>
<keyword evidence="9" id="KW-1185">Reference proteome</keyword>
<dbReference type="SUPFAM" id="SSF46785">
    <property type="entry name" value="Winged helix' DNA-binding domain"/>
    <property type="match status" value="1"/>
</dbReference>
<name>A0A9P5HES1_9HYPO</name>
<evidence type="ECO:0000256" key="6">
    <source>
        <dbReference type="SAM" id="MobiDB-lite"/>
    </source>
</evidence>
<dbReference type="OrthoDB" id="5954824at2759"/>
<feature type="compositionally biased region" description="Low complexity" evidence="6">
    <location>
        <begin position="128"/>
        <end position="138"/>
    </location>
</feature>
<evidence type="ECO:0000256" key="4">
    <source>
        <dbReference type="ARBA" id="ARBA00023242"/>
    </source>
</evidence>
<feature type="region of interest" description="Disordered" evidence="6">
    <location>
        <begin position="376"/>
        <end position="432"/>
    </location>
</feature>
<dbReference type="InterPro" id="IPR036388">
    <property type="entry name" value="WH-like_DNA-bd_sf"/>
</dbReference>
<feature type="region of interest" description="Disordered" evidence="6">
    <location>
        <begin position="227"/>
        <end position="267"/>
    </location>
</feature>
<gene>
    <name evidence="8" type="ORF">G7Z17_g3412</name>
</gene>
<keyword evidence="3" id="KW-0804">Transcription</keyword>
<evidence type="ECO:0000256" key="5">
    <source>
        <dbReference type="PROSITE-ProRule" id="PRU00089"/>
    </source>
</evidence>
<evidence type="ECO:0000256" key="2">
    <source>
        <dbReference type="ARBA" id="ARBA00023125"/>
    </source>
</evidence>
<dbReference type="Gene3D" id="1.10.10.10">
    <property type="entry name" value="Winged helix-like DNA-binding domain superfamily/Winged helix DNA-binding domain"/>
    <property type="match status" value="1"/>
</dbReference>
<keyword evidence="2 5" id="KW-0238">DNA-binding</keyword>
<dbReference type="Proteomes" id="UP000722485">
    <property type="component" value="Unassembled WGS sequence"/>
</dbReference>
<dbReference type="InterPro" id="IPR030456">
    <property type="entry name" value="TF_fork_head_CS_2"/>
</dbReference>
<accession>A0A9P5HES1</accession>
<proteinExistence type="predicted"/>
<evidence type="ECO:0000313" key="8">
    <source>
        <dbReference type="EMBL" id="KAF7553758.1"/>
    </source>
</evidence>
<keyword evidence="4 5" id="KW-0539">Nucleus</keyword>
<dbReference type="InterPro" id="IPR045912">
    <property type="entry name" value="FOXJ2/3-like"/>
</dbReference>
<feature type="region of interest" description="Disordered" evidence="6">
    <location>
        <begin position="40"/>
        <end position="156"/>
    </location>
</feature>
<dbReference type="InterPro" id="IPR036390">
    <property type="entry name" value="WH_DNA-bd_sf"/>
</dbReference>
<feature type="compositionally biased region" description="Polar residues" evidence="6">
    <location>
        <begin position="393"/>
        <end position="410"/>
    </location>
</feature>